<keyword evidence="16" id="KW-1185">Reference proteome</keyword>
<keyword evidence="11" id="KW-0333">Golgi apparatus</keyword>
<evidence type="ECO:0000256" key="8">
    <source>
        <dbReference type="ARBA" id="ARBA00022968"/>
    </source>
</evidence>
<evidence type="ECO:0000256" key="13">
    <source>
        <dbReference type="ARBA" id="ARBA00023239"/>
    </source>
</evidence>
<dbReference type="RefSeq" id="WP_124328290.1">
    <property type="nucleotide sequence ID" value="NZ_BEXT01000001.1"/>
</dbReference>
<name>A0A401FVF7_9BACT</name>
<keyword evidence="7" id="KW-0210">Decarboxylase</keyword>
<comment type="pathway">
    <text evidence="3">Nucleotide-sugar biosynthesis; UDP-alpha-D-xylose biosynthesis; UDP-alpha-D-xylose from UDP-alpha-D-glucuronate: step 1/1.</text>
</comment>
<evidence type="ECO:0000313" key="16">
    <source>
        <dbReference type="Proteomes" id="UP000288096"/>
    </source>
</evidence>
<dbReference type="PRINTS" id="PR01713">
    <property type="entry name" value="NUCEPIMERASE"/>
</dbReference>
<comment type="similarity">
    <text evidence="4">Belongs to the NAD(P)-dependent epimerase/dehydratase family. UDP-glucuronic acid decarboxylase subfamily.</text>
</comment>
<keyword evidence="13" id="KW-0456">Lyase</keyword>
<dbReference type="InterPro" id="IPR044516">
    <property type="entry name" value="UXS-like"/>
</dbReference>
<evidence type="ECO:0000256" key="10">
    <source>
        <dbReference type="ARBA" id="ARBA00023027"/>
    </source>
</evidence>
<dbReference type="GO" id="GO:0033320">
    <property type="term" value="P:UDP-D-xylose biosynthetic process"/>
    <property type="evidence" value="ECO:0007669"/>
    <property type="project" value="UniProtKB-UniPathway"/>
</dbReference>
<reference evidence="16" key="1">
    <citation type="submission" date="2017-11" db="EMBL/GenBank/DDBJ databases">
        <authorList>
            <person name="Watanabe M."/>
            <person name="Kojima H."/>
        </authorList>
    </citation>
    <scope>NUCLEOTIDE SEQUENCE [LARGE SCALE GENOMIC DNA]</scope>
    <source>
        <strain evidence="16">Tokyo 01</strain>
    </source>
</reference>
<keyword evidence="8" id="KW-0735">Signal-anchor</keyword>
<accession>A0A401FVF7</accession>
<sequence length="327" mass="36798">MKKVLITGVAGMIGSHLLDYLLERDYEVIGIDNLTYGTLENIRYHTGDARFRFYRVDVEDFETLKILSRDVDTIFHLAAVKKISEAESSMATLKVNVEGTENIFEAARMWGCKVVFASTSDVYGMSPDLPFREDGDLLLGPSMIKRWSYAVAKLFSEQMAYAYYKDYAVPIVVLRYFGGFSPRSSFSWSGGHVPIFVDAILNDREVTIHGDGTQSRSMAYVDDLIEGTFLASVNDKAVGEVINLGNDEEMSVIDTACLIHRIADTGLPLKLRHIGMEEVFGQYKDIMRRCPDLTKARTLLGYSPKTDMAEAIRKVIEHRRQTLEQAA</sequence>
<comment type="subcellular location">
    <subcellularLocation>
        <location evidence="2">Golgi apparatus</location>
        <location evidence="2">Golgi stack membrane</location>
        <topology evidence="2">Single-pass type II membrane protein</topology>
    </subcellularLocation>
</comment>
<dbReference type="PANTHER" id="PTHR43078:SF6">
    <property type="entry name" value="UDP-GLUCURONIC ACID DECARBOXYLASE 1"/>
    <property type="match status" value="1"/>
</dbReference>
<evidence type="ECO:0000256" key="1">
    <source>
        <dbReference type="ARBA" id="ARBA00001911"/>
    </source>
</evidence>
<dbReference type="OrthoDB" id="9802815at2"/>
<dbReference type="GO" id="GO:0005737">
    <property type="term" value="C:cytoplasm"/>
    <property type="evidence" value="ECO:0007669"/>
    <property type="project" value="TreeGrafter"/>
</dbReference>
<evidence type="ECO:0000256" key="4">
    <source>
        <dbReference type="ARBA" id="ARBA00007505"/>
    </source>
</evidence>
<protein>
    <recommendedName>
        <fullName evidence="5">UDP-glucuronate decarboxylase</fullName>
        <ecNumber evidence="5">4.1.1.35</ecNumber>
    </recommendedName>
</protein>
<organism evidence="15 16">
    <name type="scientific">Desulfonema ishimotonii</name>
    <dbReference type="NCBI Taxonomy" id="45657"/>
    <lineage>
        <taxon>Bacteria</taxon>
        <taxon>Pseudomonadati</taxon>
        <taxon>Thermodesulfobacteriota</taxon>
        <taxon>Desulfobacteria</taxon>
        <taxon>Desulfobacterales</taxon>
        <taxon>Desulfococcaceae</taxon>
        <taxon>Desulfonema</taxon>
    </lineage>
</organism>
<dbReference type="PANTHER" id="PTHR43078">
    <property type="entry name" value="UDP-GLUCURONIC ACID DECARBOXYLASE-RELATED"/>
    <property type="match status" value="1"/>
</dbReference>
<proteinExistence type="inferred from homology"/>
<dbReference type="EMBL" id="BEXT01000001">
    <property type="protein sequence ID" value="GBC60938.1"/>
    <property type="molecule type" value="Genomic_DNA"/>
</dbReference>
<dbReference type="GO" id="GO:0048040">
    <property type="term" value="F:UDP-glucuronate decarboxylase activity"/>
    <property type="evidence" value="ECO:0007669"/>
    <property type="project" value="UniProtKB-EC"/>
</dbReference>
<feature type="domain" description="NAD(P)-binding" evidence="14">
    <location>
        <begin position="5"/>
        <end position="314"/>
    </location>
</feature>
<dbReference type="GO" id="GO:0070403">
    <property type="term" value="F:NAD+ binding"/>
    <property type="evidence" value="ECO:0007669"/>
    <property type="project" value="InterPro"/>
</dbReference>
<dbReference type="InterPro" id="IPR036291">
    <property type="entry name" value="NAD(P)-bd_dom_sf"/>
</dbReference>
<dbReference type="Pfam" id="PF16363">
    <property type="entry name" value="GDP_Man_Dehyd"/>
    <property type="match status" value="1"/>
</dbReference>
<keyword evidence="10" id="KW-0520">NAD</keyword>
<evidence type="ECO:0000256" key="12">
    <source>
        <dbReference type="ARBA" id="ARBA00023136"/>
    </source>
</evidence>
<evidence type="ECO:0000256" key="3">
    <source>
        <dbReference type="ARBA" id="ARBA00005100"/>
    </source>
</evidence>
<evidence type="ECO:0000313" key="15">
    <source>
        <dbReference type="EMBL" id="GBC60938.1"/>
    </source>
</evidence>
<evidence type="ECO:0000256" key="6">
    <source>
        <dbReference type="ARBA" id="ARBA00022692"/>
    </source>
</evidence>
<dbReference type="GO" id="GO:0042732">
    <property type="term" value="P:D-xylose metabolic process"/>
    <property type="evidence" value="ECO:0007669"/>
    <property type="project" value="InterPro"/>
</dbReference>
<evidence type="ECO:0000256" key="7">
    <source>
        <dbReference type="ARBA" id="ARBA00022793"/>
    </source>
</evidence>
<dbReference type="Proteomes" id="UP000288096">
    <property type="component" value="Unassembled WGS sequence"/>
</dbReference>
<dbReference type="Gene3D" id="3.40.50.720">
    <property type="entry name" value="NAD(P)-binding Rossmann-like Domain"/>
    <property type="match status" value="1"/>
</dbReference>
<keyword evidence="9" id="KW-1133">Transmembrane helix</keyword>
<dbReference type="InterPro" id="IPR016040">
    <property type="entry name" value="NAD(P)-bd_dom"/>
</dbReference>
<evidence type="ECO:0000256" key="5">
    <source>
        <dbReference type="ARBA" id="ARBA00012290"/>
    </source>
</evidence>
<evidence type="ECO:0000256" key="9">
    <source>
        <dbReference type="ARBA" id="ARBA00022989"/>
    </source>
</evidence>
<dbReference type="AlphaFoldDB" id="A0A401FVF7"/>
<keyword evidence="12" id="KW-0472">Membrane</keyword>
<comment type="cofactor">
    <cofactor evidence="1">
        <name>NAD(+)</name>
        <dbReference type="ChEBI" id="CHEBI:57540"/>
    </cofactor>
</comment>
<evidence type="ECO:0000259" key="14">
    <source>
        <dbReference type="Pfam" id="PF16363"/>
    </source>
</evidence>
<dbReference type="SUPFAM" id="SSF51735">
    <property type="entry name" value="NAD(P)-binding Rossmann-fold domains"/>
    <property type="match status" value="1"/>
</dbReference>
<dbReference type="EC" id="4.1.1.35" evidence="5"/>
<comment type="caution">
    <text evidence="15">The sequence shown here is derived from an EMBL/GenBank/DDBJ whole genome shotgun (WGS) entry which is preliminary data.</text>
</comment>
<dbReference type="UniPathway" id="UPA00796">
    <property type="reaction ID" value="UER00771"/>
</dbReference>
<reference evidence="16" key="2">
    <citation type="submission" date="2019-01" db="EMBL/GenBank/DDBJ databases">
        <title>Genome sequence of Desulfonema ishimotonii strain Tokyo 01.</title>
        <authorList>
            <person name="Fukui M."/>
        </authorList>
    </citation>
    <scope>NUCLEOTIDE SEQUENCE [LARGE SCALE GENOMIC DNA]</scope>
    <source>
        <strain evidence="16">Tokyo 01</strain>
    </source>
</reference>
<gene>
    <name evidence="15" type="ORF">DENIS_1898</name>
</gene>
<keyword evidence="6" id="KW-0812">Transmembrane</keyword>
<evidence type="ECO:0000256" key="11">
    <source>
        <dbReference type="ARBA" id="ARBA00023034"/>
    </source>
</evidence>
<evidence type="ECO:0000256" key="2">
    <source>
        <dbReference type="ARBA" id="ARBA00004447"/>
    </source>
</evidence>